<feature type="transmembrane region" description="Helical" evidence="1">
    <location>
        <begin position="389"/>
        <end position="411"/>
    </location>
</feature>
<keyword evidence="1" id="KW-0812">Transmembrane</keyword>
<keyword evidence="1" id="KW-0472">Membrane</keyword>
<accession>A0AAF0FPV1</accession>
<dbReference type="RefSeq" id="WP_278100241.1">
    <property type="nucleotide sequence ID" value="NZ_CP091092.1"/>
</dbReference>
<feature type="transmembrane region" description="Helical" evidence="1">
    <location>
        <begin position="143"/>
        <end position="160"/>
    </location>
</feature>
<dbReference type="AlphaFoldDB" id="A0AAF0FPV1"/>
<feature type="transmembrane region" description="Helical" evidence="1">
    <location>
        <begin position="357"/>
        <end position="377"/>
    </location>
</feature>
<feature type="transmembrane region" description="Helical" evidence="1">
    <location>
        <begin position="121"/>
        <end position="137"/>
    </location>
</feature>
<keyword evidence="1" id="KW-1133">Transmembrane helix</keyword>
<dbReference type="EMBL" id="CP091092">
    <property type="protein sequence ID" value="WFN37402.1"/>
    <property type="molecule type" value="Genomic_DNA"/>
</dbReference>
<feature type="transmembrane region" description="Helical" evidence="1">
    <location>
        <begin position="17"/>
        <end position="35"/>
    </location>
</feature>
<evidence type="ECO:0000313" key="2">
    <source>
        <dbReference type="EMBL" id="WFN37402.1"/>
    </source>
</evidence>
<keyword evidence="3" id="KW-1185">Reference proteome</keyword>
<feature type="transmembrane region" description="Helical" evidence="1">
    <location>
        <begin position="167"/>
        <end position="182"/>
    </location>
</feature>
<dbReference type="Proteomes" id="UP001218895">
    <property type="component" value="Chromosome"/>
</dbReference>
<gene>
    <name evidence="2" type="ORF">L1994_03145</name>
</gene>
<protein>
    <submittedName>
        <fullName evidence="2">Uncharacterized protein</fullName>
    </submittedName>
</protein>
<evidence type="ECO:0000256" key="1">
    <source>
        <dbReference type="SAM" id="Phobius"/>
    </source>
</evidence>
<feature type="transmembrane region" description="Helical" evidence="1">
    <location>
        <begin position="286"/>
        <end position="312"/>
    </location>
</feature>
<reference evidence="2" key="1">
    <citation type="submission" date="2022-01" db="EMBL/GenBank/DDBJ databases">
        <title>Complete genome of Methanomicrobium antiquum DSM 21220.</title>
        <authorList>
            <person name="Chen S.-C."/>
            <person name="You Y.-T."/>
            <person name="Zhou Y.-Z."/>
            <person name="Lai M.-C."/>
        </authorList>
    </citation>
    <scope>NUCLEOTIDE SEQUENCE</scope>
    <source>
        <strain evidence="2">DSM 21220</strain>
    </source>
</reference>
<proteinExistence type="predicted"/>
<feature type="transmembrane region" description="Helical" evidence="1">
    <location>
        <begin position="218"/>
        <end position="243"/>
    </location>
</feature>
<name>A0AAF0FPV1_9EURY</name>
<dbReference type="GeneID" id="79949358"/>
<feature type="transmembrane region" description="Helical" evidence="1">
    <location>
        <begin position="324"/>
        <end position="345"/>
    </location>
</feature>
<feature type="transmembrane region" description="Helical" evidence="1">
    <location>
        <begin position="188"/>
        <end position="206"/>
    </location>
</feature>
<feature type="transmembrane region" description="Helical" evidence="1">
    <location>
        <begin position="94"/>
        <end position="114"/>
    </location>
</feature>
<evidence type="ECO:0000313" key="3">
    <source>
        <dbReference type="Proteomes" id="UP001218895"/>
    </source>
</evidence>
<organism evidence="2 3">
    <name type="scientific">Methanomicrobium antiquum</name>
    <dbReference type="NCBI Taxonomy" id="487686"/>
    <lineage>
        <taxon>Archaea</taxon>
        <taxon>Methanobacteriati</taxon>
        <taxon>Methanobacteriota</taxon>
        <taxon>Stenosarchaea group</taxon>
        <taxon>Methanomicrobia</taxon>
        <taxon>Methanomicrobiales</taxon>
        <taxon>Methanomicrobiaceae</taxon>
        <taxon>Methanomicrobium</taxon>
    </lineage>
</organism>
<sequence>MTNKVISRKSEKKNIRYYLYFLIIVSISIFFRNYYLLRLNFLVLDGDAIIITKSIERLLANGLSEIGYSNGFGYQLFAAIISIMTNISAINFQIYFRPALGTIFIIISYLFYYCFLKEKKLITLSVLLLLLSPMTLFETTRGSHFFMTLSFFMLLIYLFINYFKKKDINWLLLILIVFFTFSSTNFYFILIGVCVFMIIILADYYFKRCDKISGGKINYLLSQHVIISIIILSILGLTIVYIYSPMLEMSLWTFQNIGDDLFIFSFDEIQTPSAYTYVTDAWKSPILYWSVIALYQITILPLSIVLFVSIIINIFIKNIKQERSLLLSLLIFAILGIIVVFSIIVDLIGAGGVGTNLQLRTTQFIIPFSILIIGIYISHFNKSIYEFMLCNYNIIIIFLILLFSIGSLLYITGEPLVSNSWRFTDNYEKNTLFWLDNSLKNQHNVWEADKFVTGSRLKFTYYYIKPYFEFKKISFVSNSLTPEYYVDSDIISSHYNDIGIKTFKFDEKQLIYNNGKANCYLS</sequence>
<dbReference type="KEGG" id="manq:L1994_03145"/>